<dbReference type="GO" id="GO:0008236">
    <property type="term" value="F:serine-type peptidase activity"/>
    <property type="evidence" value="ECO:0007669"/>
    <property type="project" value="InterPro"/>
</dbReference>
<reference evidence="2" key="1">
    <citation type="submission" date="2023-03" db="EMBL/GenBank/DDBJ databases">
        <title>Massive genome expansion in bonnet fungi (Mycena s.s.) driven by repeated elements and novel gene families across ecological guilds.</title>
        <authorList>
            <consortium name="Lawrence Berkeley National Laboratory"/>
            <person name="Harder C.B."/>
            <person name="Miyauchi S."/>
            <person name="Viragh M."/>
            <person name="Kuo A."/>
            <person name="Thoen E."/>
            <person name="Andreopoulos B."/>
            <person name="Lu D."/>
            <person name="Skrede I."/>
            <person name="Drula E."/>
            <person name="Henrissat B."/>
            <person name="Morin E."/>
            <person name="Kohler A."/>
            <person name="Barry K."/>
            <person name="LaButti K."/>
            <person name="Morin E."/>
            <person name="Salamov A."/>
            <person name="Lipzen A."/>
            <person name="Mereny Z."/>
            <person name="Hegedus B."/>
            <person name="Baldrian P."/>
            <person name="Stursova M."/>
            <person name="Weitz H."/>
            <person name="Taylor A."/>
            <person name="Grigoriev I.V."/>
            <person name="Nagy L.G."/>
            <person name="Martin F."/>
            <person name="Kauserud H."/>
        </authorList>
    </citation>
    <scope>NUCLEOTIDE SEQUENCE</scope>
    <source>
        <strain evidence="2">CBHHK182m</strain>
    </source>
</reference>
<sequence>MPPLYALLILFSAFVVICTDAAPELDPCAVIGGKKWVAPADVRACFSSFKVNQTIKNNILDVVGKTLAFHVLTNYEIKAPEPFTADVHEDLFKDLARIENTSYASDYDLHIDVSRTLKRLNDGHCVWANACYVCLNRLTAAFLNFLPIPLVLLTQEDGSQNIYIAPEAFEVASAEFSDKIAVWQDALPLALKGKLESLSGAKVVLINGKPPFDAVNTNALITGSYQPFGTRQSSFFSSYGLPDTTFSYVLGDFAQQPLPLDDSVDLVIQRVHQTTLDNITLPYRSRLNPTTVPFKSSATYRANNCVPVDGTNGVDLNAVSLAASLGPSPAAKFQQAPVPSSRKHKMNVMMDTVPVSDISLPPGLQPSALALNASFGGGAFFMQKDGKTGVLVLGSFSGDDLDVMQDGLLKGLLTLKEQGATQLIVDVTNNGGGFICAADWLHRIIIGPKNTTIPGAGLDTKARAAPLARLVVQAIADDPNLDPFQALLYNPLNRTNANNVQFSATDNWLLPPVNLEINGHADSFSPRLGAECPPGPNGFAFTPPDAALFNASKVVIVSNGRCASSCALFSVTMAKEEGVKTVFVGGKNDVKQEYCGTVGGQSTDYSTLDTDIKTTHLKTNSLAPPDLLVNGVQGITWRSSFGVRDAQQPEEFQDHPVDLNLSLTPDLVNNPVAIWEVVAAKFFV</sequence>
<dbReference type="Proteomes" id="UP001215598">
    <property type="component" value="Unassembled WGS sequence"/>
</dbReference>
<protein>
    <recommendedName>
        <fullName evidence="4">Tail specific protease domain-containing protein</fullName>
    </recommendedName>
</protein>
<dbReference type="PANTHER" id="PTHR37049">
    <property type="entry name" value="PEPTIDASE S41 FAMILY PROTEIN"/>
    <property type="match status" value="1"/>
</dbReference>
<dbReference type="InterPro" id="IPR029045">
    <property type="entry name" value="ClpP/crotonase-like_dom_sf"/>
</dbReference>
<feature type="signal peptide" evidence="1">
    <location>
        <begin position="1"/>
        <end position="21"/>
    </location>
</feature>
<evidence type="ECO:0008006" key="4">
    <source>
        <dbReference type="Google" id="ProtNLM"/>
    </source>
</evidence>
<dbReference type="GO" id="GO:0006508">
    <property type="term" value="P:proteolysis"/>
    <property type="evidence" value="ECO:0007669"/>
    <property type="project" value="InterPro"/>
</dbReference>
<keyword evidence="1" id="KW-0732">Signal</keyword>
<accession>A0AAD7MWS7</accession>
<gene>
    <name evidence="2" type="ORF">B0H16DRAFT_1327727</name>
</gene>
<dbReference type="InterPro" id="IPR052766">
    <property type="entry name" value="S41A_metabolite_peptidase"/>
</dbReference>
<dbReference type="AlphaFoldDB" id="A0AAD7MWS7"/>
<comment type="caution">
    <text evidence="2">The sequence shown here is derived from an EMBL/GenBank/DDBJ whole genome shotgun (WGS) entry which is preliminary data.</text>
</comment>
<proteinExistence type="predicted"/>
<feature type="chain" id="PRO_5042123753" description="Tail specific protease domain-containing protein" evidence="1">
    <location>
        <begin position="22"/>
        <end position="684"/>
    </location>
</feature>
<name>A0AAD7MWS7_9AGAR</name>
<evidence type="ECO:0000313" key="2">
    <source>
        <dbReference type="EMBL" id="KAJ7734142.1"/>
    </source>
</evidence>
<dbReference type="PANTHER" id="PTHR37049:SF4">
    <property type="entry name" value="RHODANESE DOMAIN-CONTAINING PROTEIN"/>
    <property type="match status" value="1"/>
</dbReference>
<dbReference type="SUPFAM" id="SSF52096">
    <property type="entry name" value="ClpP/crotonase"/>
    <property type="match status" value="1"/>
</dbReference>
<keyword evidence="3" id="KW-1185">Reference proteome</keyword>
<evidence type="ECO:0000313" key="3">
    <source>
        <dbReference type="Proteomes" id="UP001215598"/>
    </source>
</evidence>
<dbReference type="EMBL" id="JARKIB010000134">
    <property type="protein sequence ID" value="KAJ7734142.1"/>
    <property type="molecule type" value="Genomic_DNA"/>
</dbReference>
<evidence type="ECO:0000256" key="1">
    <source>
        <dbReference type="SAM" id="SignalP"/>
    </source>
</evidence>
<organism evidence="2 3">
    <name type="scientific">Mycena metata</name>
    <dbReference type="NCBI Taxonomy" id="1033252"/>
    <lineage>
        <taxon>Eukaryota</taxon>
        <taxon>Fungi</taxon>
        <taxon>Dikarya</taxon>
        <taxon>Basidiomycota</taxon>
        <taxon>Agaricomycotina</taxon>
        <taxon>Agaricomycetes</taxon>
        <taxon>Agaricomycetidae</taxon>
        <taxon>Agaricales</taxon>
        <taxon>Marasmiineae</taxon>
        <taxon>Mycenaceae</taxon>
        <taxon>Mycena</taxon>
    </lineage>
</organism>
<dbReference type="Gene3D" id="3.90.226.10">
    <property type="entry name" value="2-enoyl-CoA Hydratase, Chain A, domain 1"/>
    <property type="match status" value="1"/>
</dbReference>